<accession>A0A1I2WCT9</accession>
<sequence length="180" mass="19154">MSNPLGLLPPIGLEIPMRGQAVNVPLKIDGMGVVTLDFQGTFMVRVEENLGGGLGGVKMRVIRFRMKADHDDLGMVGLAGANEDTTPLSLLEVVSNLPPAFRSTLFLNWELTTSRPAGGNGPLTLSTTQTAALIHDHLTVFPPQSAGYQLQQPADHAPVDNPGQVTATLLEFPVTLSHNP</sequence>
<organism evidence="1 2">
    <name type="scientific">Streptomyces mirabilis</name>
    <dbReference type="NCBI Taxonomy" id="68239"/>
    <lineage>
        <taxon>Bacteria</taxon>
        <taxon>Bacillati</taxon>
        <taxon>Actinomycetota</taxon>
        <taxon>Actinomycetes</taxon>
        <taxon>Kitasatosporales</taxon>
        <taxon>Streptomycetaceae</taxon>
        <taxon>Streptomyces</taxon>
    </lineage>
</organism>
<dbReference type="RefSeq" id="WP_177324373.1">
    <property type="nucleotide sequence ID" value="NZ_FONR01000036.1"/>
</dbReference>
<protein>
    <submittedName>
        <fullName evidence="1">Uncharacterized protein</fullName>
    </submittedName>
</protein>
<gene>
    <name evidence="1" type="ORF">SAMN02787118_13665</name>
</gene>
<proteinExistence type="predicted"/>
<dbReference type="EMBL" id="FONR01000036">
    <property type="protein sequence ID" value="SFG99218.1"/>
    <property type="molecule type" value="Genomic_DNA"/>
</dbReference>
<reference evidence="1 2" key="1">
    <citation type="submission" date="2016-10" db="EMBL/GenBank/DDBJ databases">
        <authorList>
            <person name="de Groot N.N."/>
        </authorList>
    </citation>
    <scope>NUCLEOTIDE SEQUENCE [LARGE SCALE GENOMIC DNA]</scope>
    <source>
        <strain evidence="1 2">OK461</strain>
    </source>
</reference>
<evidence type="ECO:0000313" key="2">
    <source>
        <dbReference type="Proteomes" id="UP000181942"/>
    </source>
</evidence>
<name>A0A1I2WCT9_9ACTN</name>
<evidence type="ECO:0000313" key="1">
    <source>
        <dbReference type="EMBL" id="SFG99218.1"/>
    </source>
</evidence>
<dbReference type="Proteomes" id="UP000181942">
    <property type="component" value="Unassembled WGS sequence"/>
</dbReference>
<dbReference type="AlphaFoldDB" id="A0A1I2WCT9"/>